<reference evidence="7" key="1">
    <citation type="submission" date="2021-10" db="EMBL/GenBank/DDBJ databases">
        <title>Tropical sea cucumber genome reveals ecological adaptation and Cuvierian tubules defense mechanism.</title>
        <authorList>
            <person name="Chen T."/>
        </authorList>
    </citation>
    <scope>NUCLEOTIDE SEQUENCE</scope>
    <source>
        <strain evidence="7">Nanhai2018</strain>
        <tissue evidence="7">Muscle</tissue>
    </source>
</reference>
<dbReference type="InterPro" id="IPR013083">
    <property type="entry name" value="Znf_RING/FYVE/PHD"/>
</dbReference>
<sequence length="720" mass="83010">MTTFRTSHLKDIDEKFCQCSICLQQYKEPKLLPCLHRYCSDCLKQLIEKNQGVTMISCPECRGEVIIPTEGVDGFKTDFYMKNIIEYIVIQKSLEPKVLRECFDCSKKLNVASYCFKCHGFLCKDCHENHMNKRSLEDHKRHTLSSEDLKSKHMTVEKLADLKEAPRCESHLKDLCLLCCRTCNNRPICVTCTYGSHKNHDINDVGIIAAEVRERLTKDLKNLSQYEEQVLKIPQTMESVKEKLISNVREKKENLAQSYDTSMQAAINEMKKIEEGFNLTQTETESRENTQLIEAREQMDEEMNKVKIKFDKIFDEIKEKSRVTSENLRRNREEDLQKNRAKIAILEKEFETCVKTLNTGQEDELFKLENVSKQIHNLTERYDNLTKTGNSVLETTNDWTAVQCIPDICKAIEPLKEDMKKKFPEFNSLLRVPIIPEITEDRDSPVEIEGFTVNQWDILGITGVGDGNIVITGRTPGSCQSHITVINMNGGVLYRKELRCTSVERNRYCAYLSKFKVATVCMHDEVGVFDIRDNSCMKKTISDVINTRRSKMWARSLATDPVNNRIYVGVGSRNVYVFDDQLNYYKTLTLPEIIFYPYDMTSSAGKLLVCDKLSRKAYVVTIGGFKCEVIHEFTKPEFDRDHCIPLSVCTDKNGFIYILWETDNDRFVVTKYAQVDRQLLTRKQINVNDPSCITVVEIGVTQKLLVATLKSAKLHIYSIT</sequence>
<keyword evidence="1" id="KW-0479">Metal-binding</keyword>
<dbReference type="InterPro" id="IPR047153">
    <property type="entry name" value="TRIM45/56/19-like"/>
</dbReference>
<evidence type="ECO:0000256" key="2">
    <source>
        <dbReference type="ARBA" id="ARBA00022771"/>
    </source>
</evidence>
<dbReference type="InterPro" id="IPR017907">
    <property type="entry name" value="Znf_RING_CS"/>
</dbReference>
<dbReference type="OrthoDB" id="8936585at2759"/>
<dbReference type="SUPFAM" id="SSF57850">
    <property type="entry name" value="RING/U-box"/>
    <property type="match status" value="1"/>
</dbReference>
<proteinExistence type="predicted"/>
<dbReference type="Proteomes" id="UP001152320">
    <property type="component" value="Chromosome 4"/>
</dbReference>
<dbReference type="Gene3D" id="3.30.40.10">
    <property type="entry name" value="Zinc/RING finger domain, C3HC4 (zinc finger)"/>
    <property type="match status" value="1"/>
</dbReference>
<dbReference type="Gene3D" id="3.30.160.60">
    <property type="entry name" value="Classic Zinc Finger"/>
    <property type="match status" value="1"/>
</dbReference>
<evidence type="ECO:0000256" key="4">
    <source>
        <dbReference type="PROSITE-ProRule" id="PRU00175"/>
    </source>
</evidence>
<dbReference type="AlphaFoldDB" id="A0A9Q1CEL5"/>
<dbReference type="GO" id="GO:0008270">
    <property type="term" value="F:zinc ion binding"/>
    <property type="evidence" value="ECO:0007669"/>
    <property type="project" value="UniProtKB-KW"/>
</dbReference>
<gene>
    <name evidence="7" type="ORF">HOLleu_11369</name>
</gene>
<organism evidence="7 8">
    <name type="scientific">Holothuria leucospilota</name>
    <name type="common">Black long sea cucumber</name>
    <name type="synonym">Mertensiothuria leucospilota</name>
    <dbReference type="NCBI Taxonomy" id="206669"/>
    <lineage>
        <taxon>Eukaryota</taxon>
        <taxon>Metazoa</taxon>
        <taxon>Echinodermata</taxon>
        <taxon>Eleutherozoa</taxon>
        <taxon>Echinozoa</taxon>
        <taxon>Holothuroidea</taxon>
        <taxon>Aspidochirotacea</taxon>
        <taxon>Aspidochirotida</taxon>
        <taxon>Holothuriidae</taxon>
        <taxon>Holothuria</taxon>
    </lineage>
</organism>
<keyword evidence="2 4" id="KW-0863">Zinc-finger</keyword>
<dbReference type="PROSITE" id="PS50089">
    <property type="entry name" value="ZF_RING_2"/>
    <property type="match status" value="1"/>
</dbReference>
<name>A0A9Q1CEL5_HOLLE</name>
<keyword evidence="3" id="KW-0862">Zinc</keyword>
<keyword evidence="5" id="KW-0175">Coiled coil</keyword>
<evidence type="ECO:0000256" key="1">
    <source>
        <dbReference type="ARBA" id="ARBA00022723"/>
    </source>
</evidence>
<feature type="domain" description="RING-type" evidence="6">
    <location>
        <begin position="19"/>
        <end position="62"/>
    </location>
</feature>
<dbReference type="EMBL" id="JAIZAY010000004">
    <property type="protein sequence ID" value="KAJ8044028.1"/>
    <property type="molecule type" value="Genomic_DNA"/>
</dbReference>
<dbReference type="SMART" id="SM00184">
    <property type="entry name" value="RING"/>
    <property type="match status" value="1"/>
</dbReference>
<evidence type="ECO:0000313" key="7">
    <source>
        <dbReference type="EMBL" id="KAJ8044028.1"/>
    </source>
</evidence>
<keyword evidence="8" id="KW-1185">Reference proteome</keyword>
<dbReference type="InterPro" id="IPR011042">
    <property type="entry name" value="6-blade_b-propeller_TolB-like"/>
</dbReference>
<dbReference type="SUPFAM" id="SSF63825">
    <property type="entry name" value="YWTD domain"/>
    <property type="match status" value="1"/>
</dbReference>
<evidence type="ECO:0000313" key="8">
    <source>
        <dbReference type="Proteomes" id="UP001152320"/>
    </source>
</evidence>
<evidence type="ECO:0000259" key="6">
    <source>
        <dbReference type="PROSITE" id="PS50089"/>
    </source>
</evidence>
<dbReference type="SUPFAM" id="SSF57845">
    <property type="entry name" value="B-box zinc-binding domain"/>
    <property type="match status" value="1"/>
</dbReference>
<dbReference type="Gene3D" id="2.120.10.30">
    <property type="entry name" value="TolB, C-terminal domain"/>
    <property type="match status" value="1"/>
</dbReference>
<evidence type="ECO:0000256" key="3">
    <source>
        <dbReference type="ARBA" id="ARBA00022833"/>
    </source>
</evidence>
<dbReference type="Pfam" id="PF00097">
    <property type="entry name" value="zf-C3HC4"/>
    <property type="match status" value="1"/>
</dbReference>
<dbReference type="PANTHER" id="PTHR25462">
    <property type="entry name" value="BONUS, ISOFORM C-RELATED"/>
    <property type="match status" value="1"/>
</dbReference>
<dbReference type="CDD" id="cd16579">
    <property type="entry name" value="RING-HC_PML_C-V"/>
    <property type="match status" value="1"/>
</dbReference>
<protein>
    <submittedName>
        <fullName evidence="7">E3 ubiquitin-protein ligase TRIM56</fullName>
    </submittedName>
</protein>
<comment type="caution">
    <text evidence="7">The sequence shown here is derived from an EMBL/GenBank/DDBJ whole genome shotgun (WGS) entry which is preliminary data.</text>
</comment>
<evidence type="ECO:0000256" key="5">
    <source>
        <dbReference type="SAM" id="Coils"/>
    </source>
</evidence>
<dbReference type="InterPro" id="IPR018957">
    <property type="entry name" value="Znf_C3HC4_RING-type"/>
</dbReference>
<dbReference type="PROSITE" id="PS00518">
    <property type="entry name" value="ZF_RING_1"/>
    <property type="match status" value="1"/>
</dbReference>
<feature type="coiled-coil region" evidence="5">
    <location>
        <begin position="289"/>
        <end position="388"/>
    </location>
</feature>
<accession>A0A9Q1CEL5</accession>
<dbReference type="InterPro" id="IPR001841">
    <property type="entry name" value="Znf_RING"/>
</dbReference>
<dbReference type="PANTHER" id="PTHR25462:SF296">
    <property type="entry name" value="MEIOTIC P26, ISOFORM F"/>
    <property type="match status" value="1"/>
</dbReference>